<keyword evidence="9 12" id="KW-0472">Membrane</keyword>
<evidence type="ECO:0000256" key="2">
    <source>
        <dbReference type="ARBA" id="ARBA00011073"/>
    </source>
</evidence>
<dbReference type="InterPro" id="IPR000209">
    <property type="entry name" value="Peptidase_S8/S53_dom"/>
</dbReference>
<dbReference type="InterPro" id="IPR023834">
    <property type="entry name" value="T7SS_pept_S8A_mycosin"/>
</dbReference>
<organism evidence="15 16">
    <name type="scientific">Kibdelosporangium aridum</name>
    <dbReference type="NCBI Taxonomy" id="2030"/>
    <lineage>
        <taxon>Bacteria</taxon>
        <taxon>Bacillati</taxon>
        <taxon>Actinomycetota</taxon>
        <taxon>Actinomycetes</taxon>
        <taxon>Pseudonocardiales</taxon>
        <taxon>Pseudonocardiaceae</taxon>
        <taxon>Kibdelosporangium</taxon>
    </lineage>
</organism>
<keyword evidence="5 12" id="KW-0812">Transmembrane</keyword>
<dbReference type="PROSITE" id="PS51892">
    <property type="entry name" value="SUBTILASE"/>
    <property type="match status" value="1"/>
</dbReference>
<sequence>MRSARLAFVVALLATIIVLPGTALAACRQDPVAGPALPKTAPRDPMLDRLGLERVWEISKGSGVTVAVIDSGVDGRHPKLSGAMLPGLELSPVQDPRGFTSTPGGGAEDCENHGTAVAALIAGSDADDDRVIGVAPAAKIVPIRFTVPFQQATDSMIAEAIRLGAERAQVLNLSFALPVDKPVIKDAVAAAIARGAVVVAAAGNEQQDQPGVTWYPAAYDGVLAVAAVDERGQPLKESNQGQWIDVAAPGKELTTASAGGRGYVAVSGTSFATALVSGVVALVRSKYPGMSVADMVTRITSTATPVAGQRTDRIGAGVIDPFAALTAALPGGMPSVAAGSVEIVPLPPENTGPGGVLLTALSWAGAITVAAVVAALGGIAVRRGLRRGWRPGPIEQQDDAAPPPRAADVELT</sequence>
<protein>
    <submittedName>
        <fullName evidence="15">Type VII secretion-associated serine protease mycosin</fullName>
    </submittedName>
</protein>
<evidence type="ECO:0000256" key="5">
    <source>
        <dbReference type="ARBA" id="ARBA00022692"/>
    </source>
</evidence>
<keyword evidence="3" id="KW-1003">Cell membrane</keyword>
<evidence type="ECO:0000256" key="7">
    <source>
        <dbReference type="ARBA" id="ARBA00022825"/>
    </source>
</evidence>
<evidence type="ECO:0000256" key="11">
    <source>
        <dbReference type="SAM" id="MobiDB-lite"/>
    </source>
</evidence>
<evidence type="ECO:0000313" key="16">
    <source>
        <dbReference type="Proteomes" id="UP000192674"/>
    </source>
</evidence>
<evidence type="ECO:0000256" key="3">
    <source>
        <dbReference type="ARBA" id="ARBA00022475"/>
    </source>
</evidence>
<dbReference type="Proteomes" id="UP000192674">
    <property type="component" value="Unassembled WGS sequence"/>
</dbReference>
<name>A0A1W2EBZ3_KIBAR</name>
<dbReference type="PANTHER" id="PTHR43806">
    <property type="entry name" value="PEPTIDASE S8"/>
    <property type="match status" value="1"/>
</dbReference>
<evidence type="ECO:0000256" key="10">
    <source>
        <dbReference type="PROSITE-ProRule" id="PRU01240"/>
    </source>
</evidence>
<dbReference type="Gene3D" id="3.40.50.200">
    <property type="entry name" value="Peptidase S8/S53 domain"/>
    <property type="match status" value="1"/>
</dbReference>
<dbReference type="GO" id="GO:0004252">
    <property type="term" value="F:serine-type endopeptidase activity"/>
    <property type="evidence" value="ECO:0007669"/>
    <property type="project" value="UniProtKB-UniRule"/>
</dbReference>
<feature type="domain" description="Peptidase S8/S53" evidence="14">
    <location>
        <begin position="61"/>
        <end position="313"/>
    </location>
</feature>
<dbReference type="PROSITE" id="PS51257">
    <property type="entry name" value="PROKAR_LIPOPROTEIN"/>
    <property type="match status" value="1"/>
</dbReference>
<comment type="subcellular location">
    <subcellularLocation>
        <location evidence="1">Cell membrane</location>
        <topology evidence="1">Single-pass membrane protein</topology>
    </subcellularLocation>
</comment>
<keyword evidence="8 12" id="KW-1133">Transmembrane helix</keyword>
<feature type="active site" description="Charge relay system" evidence="10">
    <location>
        <position position="70"/>
    </location>
</feature>
<keyword evidence="6 10" id="KW-0378">Hydrolase</keyword>
<dbReference type="InterPro" id="IPR023827">
    <property type="entry name" value="Peptidase_S8_Asp-AS"/>
</dbReference>
<feature type="chain" id="PRO_5012484203" evidence="13">
    <location>
        <begin position="26"/>
        <end position="412"/>
    </location>
</feature>
<dbReference type="Pfam" id="PF00082">
    <property type="entry name" value="Peptidase_S8"/>
    <property type="match status" value="1"/>
</dbReference>
<dbReference type="PROSITE" id="PS00136">
    <property type="entry name" value="SUBTILASE_ASP"/>
    <property type="match status" value="1"/>
</dbReference>
<gene>
    <name evidence="15" type="ORF">SAMN05661093_04192</name>
</gene>
<feature type="signal peptide" evidence="13">
    <location>
        <begin position="1"/>
        <end position="25"/>
    </location>
</feature>
<dbReference type="GO" id="GO:0005886">
    <property type="term" value="C:plasma membrane"/>
    <property type="evidence" value="ECO:0007669"/>
    <property type="project" value="UniProtKB-SubCell"/>
</dbReference>
<accession>A0A1W2EBZ3</accession>
<keyword evidence="4 10" id="KW-0645">Protease</keyword>
<evidence type="ECO:0000256" key="12">
    <source>
        <dbReference type="SAM" id="Phobius"/>
    </source>
</evidence>
<dbReference type="InterPro" id="IPR015500">
    <property type="entry name" value="Peptidase_S8_subtilisin-rel"/>
</dbReference>
<reference evidence="15 16" key="1">
    <citation type="submission" date="2017-04" db="EMBL/GenBank/DDBJ databases">
        <authorList>
            <person name="Afonso C.L."/>
            <person name="Miller P.J."/>
            <person name="Scott M.A."/>
            <person name="Spackman E."/>
            <person name="Goraichik I."/>
            <person name="Dimitrov K.M."/>
            <person name="Suarez D.L."/>
            <person name="Swayne D.E."/>
        </authorList>
    </citation>
    <scope>NUCLEOTIDE SEQUENCE [LARGE SCALE GENOMIC DNA]</scope>
    <source>
        <strain evidence="15 16">DSM 43828</strain>
    </source>
</reference>
<dbReference type="InterPro" id="IPR050131">
    <property type="entry name" value="Peptidase_S8_subtilisin-like"/>
</dbReference>
<comment type="similarity">
    <text evidence="2 10">Belongs to the peptidase S8 family.</text>
</comment>
<dbReference type="NCBIfam" id="TIGR03921">
    <property type="entry name" value="T7SS_mycosin"/>
    <property type="match status" value="1"/>
</dbReference>
<keyword evidence="13" id="KW-0732">Signal</keyword>
<feature type="region of interest" description="Disordered" evidence="11">
    <location>
        <begin position="390"/>
        <end position="412"/>
    </location>
</feature>
<evidence type="ECO:0000256" key="1">
    <source>
        <dbReference type="ARBA" id="ARBA00004162"/>
    </source>
</evidence>
<feature type="active site" description="Charge relay system" evidence="10">
    <location>
        <position position="113"/>
    </location>
</feature>
<keyword evidence="7 10" id="KW-0720">Serine protease</keyword>
<feature type="transmembrane region" description="Helical" evidence="12">
    <location>
        <begin position="356"/>
        <end position="381"/>
    </location>
</feature>
<dbReference type="RefSeq" id="WP_084428532.1">
    <property type="nucleotide sequence ID" value="NZ_FWXV01000003.1"/>
</dbReference>
<dbReference type="InterPro" id="IPR036852">
    <property type="entry name" value="Peptidase_S8/S53_dom_sf"/>
</dbReference>
<keyword evidence="16" id="KW-1185">Reference proteome</keyword>
<dbReference type="OrthoDB" id="5240330at2"/>
<evidence type="ECO:0000256" key="8">
    <source>
        <dbReference type="ARBA" id="ARBA00022989"/>
    </source>
</evidence>
<dbReference type="GO" id="GO:0006508">
    <property type="term" value="P:proteolysis"/>
    <property type="evidence" value="ECO:0007669"/>
    <property type="project" value="UniProtKB-KW"/>
</dbReference>
<proteinExistence type="inferred from homology"/>
<evidence type="ECO:0000256" key="4">
    <source>
        <dbReference type="ARBA" id="ARBA00022670"/>
    </source>
</evidence>
<evidence type="ECO:0000259" key="14">
    <source>
        <dbReference type="Pfam" id="PF00082"/>
    </source>
</evidence>
<evidence type="ECO:0000256" key="13">
    <source>
        <dbReference type="SAM" id="SignalP"/>
    </source>
</evidence>
<dbReference type="PRINTS" id="PR00723">
    <property type="entry name" value="SUBTILISIN"/>
</dbReference>
<dbReference type="PANTHER" id="PTHR43806:SF11">
    <property type="entry name" value="CEREVISIN-RELATED"/>
    <property type="match status" value="1"/>
</dbReference>
<dbReference type="AlphaFoldDB" id="A0A1W2EBZ3"/>
<evidence type="ECO:0000256" key="6">
    <source>
        <dbReference type="ARBA" id="ARBA00022801"/>
    </source>
</evidence>
<feature type="active site" description="Charge relay system" evidence="10">
    <location>
        <position position="270"/>
    </location>
</feature>
<evidence type="ECO:0000313" key="15">
    <source>
        <dbReference type="EMBL" id="SMD07270.1"/>
    </source>
</evidence>
<evidence type="ECO:0000256" key="9">
    <source>
        <dbReference type="ARBA" id="ARBA00023136"/>
    </source>
</evidence>
<dbReference type="CDD" id="cd00306">
    <property type="entry name" value="Peptidases_S8_S53"/>
    <property type="match status" value="1"/>
</dbReference>
<dbReference type="SUPFAM" id="SSF52743">
    <property type="entry name" value="Subtilisin-like"/>
    <property type="match status" value="1"/>
</dbReference>
<dbReference type="EMBL" id="FWXV01000003">
    <property type="protein sequence ID" value="SMD07270.1"/>
    <property type="molecule type" value="Genomic_DNA"/>
</dbReference>